<dbReference type="GO" id="GO:0000981">
    <property type="term" value="F:DNA-binding transcription factor activity, RNA polymerase II-specific"/>
    <property type="evidence" value="ECO:0007669"/>
    <property type="project" value="InterPro"/>
</dbReference>
<sequence>MSPRAHSNPATTRSTSQPYSRRPSGQPKSSRQQFSACGACRMRRVRCDLKDISIPVTGPHPACSNCKERGLKCVDEFADVKAVKLLRRGRRLQQVEAIYGKEGNQNSNNLGLPTRMPSTIPSLQQEFFESSFWQWFCLQRPILDAAEFSARFSAHEKGTHSLGYEGSLLAMVLVVWAASFGLDERGIPFDGSKNFSSGQSSSHPSRLNSRRESMDMSTVRTKVDERDSSVADEISTRRGRKERSEAMLREVLELVDIHAVMRRPTWDGVRLLLLILPLLEDAHRLDRLTMHEASLSQAHSLCSLLSGSPSSIPSFSSGSSGSSDEALARTRIFWYAHMQEGLTTGLRGGRFVLNEDDMDVFQSTLPPFRTTPLHGLSEAGYASNISLPSPTSPTFPPGASLHSLRDGSPYSGAHPYLQVTHLFSIPLHLSSVCRKIHAILTGAKAAHKAEVSGRIDAEGMREIWDGLDRCWEEFEAIRRGTSASAGGSMDVDIQTERFVSCWQIFIFECHNVIRESLKQYGSPPSTPATRSPARSPPPFVSPHQLYDIASRKCFRLLPCVLSIIKHHLTLSYDIPDPTGLFKWDTGLVRDGCFFAAFLSASVDSEQLIDYATHEPPASYFRRMQFKQETSERSDSGFGSGGGVDIVRPGLLPILDADEGTRICLAAIAEMRWAFSKSEERQEAIRIIWEENKLKKQRQDQQHFDAVVGHHSIPSLPGLEVRYQSHHQGIPSSYMMHGQQNGLSPLSLTSPTHSAPNSAPVTACTTDGSGTNGWPSYTPPGTSSSSTGTPLSIQGSPVFATNITSIPNFKNDVDESFYHVVGDMDQFSFNAPSVDPTSMVTAYQRNPAPIHVSNNNSSVHGSACPSLKQICVDRTINFRHKRTRGGASGYLLAYDFAWKLLYSELWYRFNRVSEFNEDLRGQLSHWAYILSPNQTSV</sequence>
<reference evidence="3 4" key="1">
    <citation type="journal article" date="2023" name="Proc. Natl. Acad. Sci. U.S.A.">
        <title>A global phylogenomic analysis of the shiitake genus Lentinula.</title>
        <authorList>
            <person name="Sierra-Patev S."/>
            <person name="Min B."/>
            <person name="Naranjo-Ortiz M."/>
            <person name="Looney B."/>
            <person name="Konkel Z."/>
            <person name="Slot J.C."/>
            <person name="Sakamoto Y."/>
            <person name="Steenwyk J.L."/>
            <person name="Rokas A."/>
            <person name="Carro J."/>
            <person name="Camarero S."/>
            <person name="Ferreira P."/>
            <person name="Molpeceres G."/>
            <person name="Ruiz-Duenas F.J."/>
            <person name="Serrano A."/>
            <person name="Henrissat B."/>
            <person name="Drula E."/>
            <person name="Hughes K.W."/>
            <person name="Mata J.L."/>
            <person name="Ishikawa N.K."/>
            <person name="Vargas-Isla R."/>
            <person name="Ushijima S."/>
            <person name="Smith C.A."/>
            <person name="Donoghue J."/>
            <person name="Ahrendt S."/>
            <person name="Andreopoulos W."/>
            <person name="He G."/>
            <person name="LaButti K."/>
            <person name="Lipzen A."/>
            <person name="Ng V."/>
            <person name="Riley R."/>
            <person name="Sandor L."/>
            <person name="Barry K."/>
            <person name="Martinez A.T."/>
            <person name="Xiao Y."/>
            <person name="Gibbons J.G."/>
            <person name="Terashima K."/>
            <person name="Grigoriev I.V."/>
            <person name="Hibbett D."/>
        </authorList>
    </citation>
    <scope>NUCLEOTIDE SEQUENCE [LARGE SCALE GENOMIC DNA]</scope>
    <source>
        <strain evidence="3 4">TFB7810</strain>
    </source>
</reference>
<comment type="caution">
    <text evidence="3">The sequence shown here is derived from an EMBL/GenBank/DDBJ whole genome shotgun (WGS) entry which is preliminary data.</text>
</comment>
<dbReference type="CDD" id="cd00067">
    <property type="entry name" value="GAL4"/>
    <property type="match status" value="1"/>
</dbReference>
<evidence type="ECO:0000256" key="1">
    <source>
        <dbReference type="SAM" id="MobiDB-lite"/>
    </source>
</evidence>
<proteinExistence type="predicted"/>
<feature type="region of interest" description="Disordered" evidence="1">
    <location>
        <begin position="191"/>
        <end position="238"/>
    </location>
</feature>
<feature type="region of interest" description="Disordered" evidence="1">
    <location>
        <begin position="733"/>
        <end position="788"/>
    </location>
</feature>
<dbReference type="Pfam" id="PF00172">
    <property type="entry name" value="Zn_clus"/>
    <property type="match status" value="1"/>
</dbReference>
<feature type="compositionally biased region" description="Polar residues" evidence="1">
    <location>
        <begin position="752"/>
        <end position="773"/>
    </location>
</feature>
<accession>A0A9W8TVD3</accession>
<evidence type="ECO:0000259" key="2">
    <source>
        <dbReference type="PROSITE" id="PS50048"/>
    </source>
</evidence>
<dbReference type="SUPFAM" id="SSF57701">
    <property type="entry name" value="Zn2/Cys6 DNA-binding domain"/>
    <property type="match status" value="1"/>
</dbReference>
<feature type="compositionally biased region" description="Polar residues" evidence="1">
    <location>
        <begin position="8"/>
        <end position="19"/>
    </location>
</feature>
<dbReference type="GO" id="GO:0008270">
    <property type="term" value="F:zinc ion binding"/>
    <property type="evidence" value="ECO:0007669"/>
    <property type="project" value="InterPro"/>
</dbReference>
<gene>
    <name evidence="3" type="ORF">DFH05DRAFT_1558769</name>
</gene>
<feature type="region of interest" description="Disordered" evidence="1">
    <location>
        <begin position="1"/>
        <end position="33"/>
    </location>
</feature>
<evidence type="ECO:0000313" key="4">
    <source>
        <dbReference type="Proteomes" id="UP001142393"/>
    </source>
</evidence>
<feature type="domain" description="Zn(2)-C6 fungal-type" evidence="2">
    <location>
        <begin position="36"/>
        <end position="75"/>
    </location>
</feature>
<dbReference type="InterPro" id="IPR036864">
    <property type="entry name" value="Zn2-C6_fun-type_DNA-bd_sf"/>
</dbReference>
<dbReference type="EMBL" id="JANVFU010000011">
    <property type="protein sequence ID" value="KAJ3741826.1"/>
    <property type="molecule type" value="Genomic_DNA"/>
</dbReference>
<dbReference type="InterPro" id="IPR001138">
    <property type="entry name" value="Zn2Cys6_DnaBD"/>
</dbReference>
<keyword evidence="4" id="KW-1185">Reference proteome</keyword>
<dbReference type="Gene3D" id="4.10.240.10">
    <property type="entry name" value="Zn(2)-C6 fungal-type DNA-binding domain"/>
    <property type="match status" value="1"/>
</dbReference>
<organism evidence="3 4">
    <name type="scientific">Lentinula detonsa</name>
    <dbReference type="NCBI Taxonomy" id="2804962"/>
    <lineage>
        <taxon>Eukaryota</taxon>
        <taxon>Fungi</taxon>
        <taxon>Dikarya</taxon>
        <taxon>Basidiomycota</taxon>
        <taxon>Agaricomycotina</taxon>
        <taxon>Agaricomycetes</taxon>
        <taxon>Agaricomycetidae</taxon>
        <taxon>Agaricales</taxon>
        <taxon>Marasmiineae</taxon>
        <taxon>Omphalotaceae</taxon>
        <taxon>Lentinula</taxon>
    </lineage>
</organism>
<evidence type="ECO:0000313" key="3">
    <source>
        <dbReference type="EMBL" id="KAJ3741826.1"/>
    </source>
</evidence>
<feature type="compositionally biased region" description="Low complexity" evidence="1">
    <location>
        <begin position="742"/>
        <end position="751"/>
    </location>
</feature>
<feature type="compositionally biased region" description="Low complexity" evidence="1">
    <location>
        <begin position="192"/>
        <end position="202"/>
    </location>
</feature>
<protein>
    <recommendedName>
        <fullName evidence="2">Zn(2)-C6 fungal-type domain-containing protein</fullName>
    </recommendedName>
</protein>
<dbReference type="AlphaFoldDB" id="A0A9W8TVD3"/>
<name>A0A9W8TVD3_9AGAR</name>
<dbReference type="SMART" id="SM00066">
    <property type="entry name" value="GAL4"/>
    <property type="match status" value="1"/>
</dbReference>
<feature type="compositionally biased region" description="Low complexity" evidence="1">
    <location>
        <begin position="774"/>
        <end position="788"/>
    </location>
</feature>
<dbReference type="PROSITE" id="PS50048">
    <property type="entry name" value="ZN2_CY6_FUNGAL_2"/>
    <property type="match status" value="1"/>
</dbReference>
<dbReference type="Proteomes" id="UP001142393">
    <property type="component" value="Unassembled WGS sequence"/>
</dbReference>